<dbReference type="EMBL" id="BAAATJ010000044">
    <property type="protein sequence ID" value="GAA2418356.1"/>
    <property type="molecule type" value="Genomic_DNA"/>
</dbReference>
<evidence type="ECO:0000313" key="7">
    <source>
        <dbReference type="EMBL" id="GAA2418356.1"/>
    </source>
</evidence>
<sequence>MDLKVLGGLTVHEGGVPISPSAAPPRQVLALLAASADRVVPTCAIAEELWPQGAPAHAEQALGSHIRQLRADIGTALRVAGSERSAEDVLVWVPGGYRLDTGGGSSDARAFERAAGAGYRALEAGDLHMAGHRLREALELWTAAPFTGIVQGPHLRFQSALLTDSWRRAVDRWIDAGFRLGCRRELCADLARVLARFHSPAPLYAQLKADLDHNGQDPEVIRRYLRRRRGSPALTARRVVPGGEGARAARGSGDRVLSLAGPHGIPRLQRL</sequence>
<evidence type="ECO:0000256" key="3">
    <source>
        <dbReference type="ARBA" id="ARBA00023015"/>
    </source>
</evidence>
<dbReference type="PANTHER" id="PTHR35807:SF1">
    <property type="entry name" value="TRANSCRIPTIONAL REGULATOR REDD"/>
    <property type="match status" value="1"/>
</dbReference>
<feature type="domain" description="OmpR/PhoB-type" evidence="6">
    <location>
        <begin position="15"/>
        <end position="121"/>
    </location>
</feature>
<dbReference type="InterPro" id="IPR005158">
    <property type="entry name" value="BTAD"/>
</dbReference>
<keyword evidence="8" id="KW-1185">Reference proteome</keyword>
<evidence type="ECO:0000256" key="1">
    <source>
        <dbReference type="ARBA" id="ARBA00005820"/>
    </source>
</evidence>
<dbReference type="PANTHER" id="PTHR35807">
    <property type="entry name" value="TRANSCRIPTIONAL REGULATOR REDD-RELATED"/>
    <property type="match status" value="1"/>
</dbReference>
<gene>
    <name evidence="7" type="ORF">GCM10010420_56030</name>
</gene>
<name>A0ABN3J0E2_9ACTN</name>
<comment type="caution">
    <text evidence="7">The sequence shown here is derived from an EMBL/GenBank/DDBJ whole genome shotgun (WGS) entry which is preliminary data.</text>
</comment>
<dbReference type="RefSeq" id="WP_344633944.1">
    <property type="nucleotide sequence ID" value="NZ_BAAATJ010000044.1"/>
</dbReference>
<proteinExistence type="inferred from homology"/>
<dbReference type="SUPFAM" id="SSF46894">
    <property type="entry name" value="C-terminal effector domain of the bipartite response regulators"/>
    <property type="match status" value="1"/>
</dbReference>
<dbReference type="InterPro" id="IPR001867">
    <property type="entry name" value="OmpR/PhoB-type_DNA-bd"/>
</dbReference>
<dbReference type="Pfam" id="PF03704">
    <property type="entry name" value="BTAD"/>
    <property type="match status" value="1"/>
</dbReference>
<keyword evidence="3" id="KW-0805">Transcription regulation</keyword>
<reference evidence="7 8" key="1">
    <citation type="journal article" date="2019" name="Int. J. Syst. Evol. Microbiol.">
        <title>The Global Catalogue of Microorganisms (GCM) 10K type strain sequencing project: providing services to taxonomists for standard genome sequencing and annotation.</title>
        <authorList>
            <consortium name="The Broad Institute Genomics Platform"/>
            <consortium name="The Broad Institute Genome Sequencing Center for Infectious Disease"/>
            <person name="Wu L."/>
            <person name="Ma J."/>
        </authorList>
    </citation>
    <scope>NUCLEOTIDE SEQUENCE [LARGE SCALE GENOMIC DNA]</scope>
    <source>
        <strain evidence="7 8">JCM 6921</strain>
    </source>
</reference>
<dbReference type="SUPFAM" id="SSF48452">
    <property type="entry name" value="TPR-like"/>
    <property type="match status" value="1"/>
</dbReference>
<organism evidence="7 8">
    <name type="scientific">Streptomyces glaucosporus</name>
    <dbReference type="NCBI Taxonomy" id="284044"/>
    <lineage>
        <taxon>Bacteria</taxon>
        <taxon>Bacillati</taxon>
        <taxon>Actinomycetota</taxon>
        <taxon>Actinomycetes</taxon>
        <taxon>Kitasatosporales</taxon>
        <taxon>Streptomycetaceae</taxon>
        <taxon>Streptomyces</taxon>
    </lineage>
</organism>
<dbReference type="Proteomes" id="UP001500058">
    <property type="component" value="Unassembled WGS sequence"/>
</dbReference>
<keyword evidence="5" id="KW-0804">Transcription</keyword>
<evidence type="ECO:0000256" key="2">
    <source>
        <dbReference type="ARBA" id="ARBA00023012"/>
    </source>
</evidence>
<dbReference type="InterPro" id="IPR051677">
    <property type="entry name" value="AfsR-DnrI-RedD_regulator"/>
</dbReference>
<keyword evidence="4" id="KW-0238">DNA-binding</keyword>
<dbReference type="SMART" id="SM00862">
    <property type="entry name" value="Trans_reg_C"/>
    <property type="match status" value="1"/>
</dbReference>
<accession>A0ABN3J0E2</accession>
<dbReference type="InterPro" id="IPR011990">
    <property type="entry name" value="TPR-like_helical_dom_sf"/>
</dbReference>
<dbReference type="Gene3D" id="1.25.40.10">
    <property type="entry name" value="Tetratricopeptide repeat domain"/>
    <property type="match status" value="1"/>
</dbReference>
<keyword evidence="2" id="KW-0902">Two-component regulatory system</keyword>
<dbReference type="InterPro" id="IPR036388">
    <property type="entry name" value="WH-like_DNA-bd_sf"/>
</dbReference>
<evidence type="ECO:0000259" key="6">
    <source>
        <dbReference type="SMART" id="SM00862"/>
    </source>
</evidence>
<dbReference type="InterPro" id="IPR016032">
    <property type="entry name" value="Sig_transdc_resp-reg_C-effctor"/>
</dbReference>
<dbReference type="Gene3D" id="1.10.10.10">
    <property type="entry name" value="Winged helix-like DNA-binding domain superfamily/Winged helix DNA-binding domain"/>
    <property type="match status" value="1"/>
</dbReference>
<evidence type="ECO:0000256" key="5">
    <source>
        <dbReference type="ARBA" id="ARBA00023163"/>
    </source>
</evidence>
<evidence type="ECO:0000256" key="4">
    <source>
        <dbReference type="ARBA" id="ARBA00023125"/>
    </source>
</evidence>
<evidence type="ECO:0000313" key="8">
    <source>
        <dbReference type="Proteomes" id="UP001500058"/>
    </source>
</evidence>
<protein>
    <recommendedName>
        <fullName evidence="6">OmpR/PhoB-type domain-containing protein</fullName>
    </recommendedName>
</protein>
<comment type="similarity">
    <text evidence="1">Belongs to the AfsR/DnrI/RedD regulatory family.</text>
</comment>